<dbReference type="AlphaFoldDB" id="A0A1R0H160"/>
<keyword evidence="4 7" id="KW-1133">Transmembrane helix</keyword>
<comment type="caution">
    <text evidence="10">The sequence shown here is derived from an EMBL/GenBank/DDBJ whole genome shotgun (WGS) entry which is preliminary data.</text>
</comment>
<feature type="transmembrane region" description="Helical" evidence="7">
    <location>
        <begin position="216"/>
        <end position="240"/>
    </location>
</feature>
<evidence type="ECO:0000256" key="3">
    <source>
        <dbReference type="ARBA" id="ARBA00022692"/>
    </source>
</evidence>
<feature type="domain" description="Endoplasmic reticulum vesicle transporter N-terminal" evidence="9">
    <location>
        <begin position="36"/>
        <end position="74"/>
    </location>
</feature>
<dbReference type="InterPro" id="IPR039542">
    <property type="entry name" value="Erv_N"/>
</dbReference>
<proteinExistence type="inferred from homology"/>
<keyword evidence="3 7" id="KW-0812">Transmembrane</keyword>
<dbReference type="GO" id="GO:0006890">
    <property type="term" value="P:retrograde vesicle-mediated transport, Golgi to endoplasmic reticulum"/>
    <property type="evidence" value="ECO:0007669"/>
    <property type="project" value="TreeGrafter"/>
</dbReference>
<gene>
    <name evidence="10" type="ORF">AYI68_g3008</name>
</gene>
<evidence type="ECO:0000259" key="8">
    <source>
        <dbReference type="Pfam" id="PF07970"/>
    </source>
</evidence>
<sequence length="320" mass="36204">MQFLNSFKRLDMFSKVEESFESRTTSGGLFSIIVERHEFSVDNSLEHKFDINFDVVVKSDCSALRMDIVDRTGDINNVKSKIFKEKSDFRLLNTLSDTKKKLDGDQEHVHDIIKLSKKRRNFGKGFGSKSNDQHACRMYGTLTTNKVQLFYLIKFLIKGSFHITLVDQGFGSNLPGSPGTNGKAIFTNQYSVNQNSVDADFFNHVAGIHFLTLDRYLSFFTASNHFFIIIPKFTAGIFFTYDVEPILVKITEIKTPFSKFLIKMCSMIGGIFVTVGILLRVINTTSSKISKPESPNHSSILDQENPTKADLMTPDKLSNN</sequence>
<evidence type="ECO:0000256" key="7">
    <source>
        <dbReference type="SAM" id="Phobius"/>
    </source>
</evidence>
<dbReference type="GO" id="GO:0030134">
    <property type="term" value="C:COPII-coated ER to Golgi transport vesicle"/>
    <property type="evidence" value="ECO:0007669"/>
    <property type="project" value="TreeGrafter"/>
</dbReference>
<feature type="domain" description="Endoplasmic reticulum vesicle transporter C-terminal" evidence="8">
    <location>
        <begin position="181"/>
        <end position="277"/>
    </location>
</feature>
<keyword evidence="5 7" id="KW-0472">Membrane</keyword>
<dbReference type="PANTHER" id="PTHR10984">
    <property type="entry name" value="ENDOPLASMIC RETICULUM-GOLGI INTERMEDIATE COMPARTMENT PROTEIN"/>
    <property type="match status" value="1"/>
</dbReference>
<evidence type="ECO:0000313" key="10">
    <source>
        <dbReference type="EMBL" id="OLY82864.1"/>
    </source>
</evidence>
<dbReference type="InterPro" id="IPR012936">
    <property type="entry name" value="Erv_C"/>
</dbReference>
<protein>
    <submittedName>
        <fullName evidence="10">Endoplasmic reticulum-Golgi intermediate compartment protein 2</fullName>
    </submittedName>
</protein>
<name>A0A1R0H160_9FUNG</name>
<feature type="region of interest" description="Disordered" evidence="6">
    <location>
        <begin position="288"/>
        <end position="320"/>
    </location>
</feature>
<evidence type="ECO:0000259" key="9">
    <source>
        <dbReference type="Pfam" id="PF13850"/>
    </source>
</evidence>
<organism evidence="10 11">
    <name type="scientific">Smittium mucronatum</name>
    <dbReference type="NCBI Taxonomy" id="133383"/>
    <lineage>
        <taxon>Eukaryota</taxon>
        <taxon>Fungi</taxon>
        <taxon>Fungi incertae sedis</taxon>
        <taxon>Zoopagomycota</taxon>
        <taxon>Kickxellomycotina</taxon>
        <taxon>Harpellomycetes</taxon>
        <taxon>Harpellales</taxon>
        <taxon>Legeriomycetaceae</taxon>
        <taxon>Smittium</taxon>
    </lineage>
</organism>
<accession>A0A1R0H160</accession>
<dbReference type="STRING" id="133383.A0A1R0H160"/>
<dbReference type="InterPro" id="IPR045888">
    <property type="entry name" value="Erv"/>
</dbReference>
<feature type="compositionally biased region" description="Polar residues" evidence="6">
    <location>
        <begin position="288"/>
        <end position="306"/>
    </location>
</feature>
<evidence type="ECO:0000256" key="1">
    <source>
        <dbReference type="ARBA" id="ARBA00004141"/>
    </source>
</evidence>
<dbReference type="GO" id="GO:0016020">
    <property type="term" value="C:membrane"/>
    <property type="evidence" value="ECO:0007669"/>
    <property type="project" value="UniProtKB-SubCell"/>
</dbReference>
<evidence type="ECO:0000256" key="4">
    <source>
        <dbReference type="ARBA" id="ARBA00022989"/>
    </source>
</evidence>
<comment type="subcellular location">
    <subcellularLocation>
        <location evidence="1">Membrane</location>
        <topology evidence="1">Multi-pass membrane protein</topology>
    </subcellularLocation>
</comment>
<keyword evidence="11" id="KW-1185">Reference proteome</keyword>
<dbReference type="GO" id="GO:0005783">
    <property type="term" value="C:endoplasmic reticulum"/>
    <property type="evidence" value="ECO:0007669"/>
    <property type="project" value="TreeGrafter"/>
</dbReference>
<evidence type="ECO:0000256" key="5">
    <source>
        <dbReference type="ARBA" id="ARBA00023136"/>
    </source>
</evidence>
<dbReference type="EMBL" id="LSSL01001203">
    <property type="protein sequence ID" value="OLY82864.1"/>
    <property type="molecule type" value="Genomic_DNA"/>
</dbReference>
<dbReference type="Pfam" id="PF07970">
    <property type="entry name" value="COPIIcoated_ERV"/>
    <property type="match status" value="1"/>
</dbReference>
<dbReference type="Proteomes" id="UP000187455">
    <property type="component" value="Unassembled WGS sequence"/>
</dbReference>
<evidence type="ECO:0000256" key="6">
    <source>
        <dbReference type="SAM" id="MobiDB-lite"/>
    </source>
</evidence>
<evidence type="ECO:0000256" key="2">
    <source>
        <dbReference type="ARBA" id="ARBA00005648"/>
    </source>
</evidence>
<evidence type="ECO:0000313" key="11">
    <source>
        <dbReference type="Proteomes" id="UP000187455"/>
    </source>
</evidence>
<dbReference type="OrthoDB" id="5541786at2759"/>
<dbReference type="PANTHER" id="PTHR10984:SF25">
    <property type="entry name" value="ENDOPLASMIC RETICULUM-GOLGI INTERMEDIATE COMPARTMENT PROTEIN 3"/>
    <property type="match status" value="1"/>
</dbReference>
<dbReference type="Pfam" id="PF13850">
    <property type="entry name" value="ERGIC_N"/>
    <property type="match status" value="1"/>
</dbReference>
<dbReference type="GO" id="GO:0006888">
    <property type="term" value="P:endoplasmic reticulum to Golgi vesicle-mediated transport"/>
    <property type="evidence" value="ECO:0007669"/>
    <property type="project" value="TreeGrafter"/>
</dbReference>
<reference evidence="10 11" key="1">
    <citation type="journal article" date="2016" name="Mol. Biol. Evol.">
        <title>Genome-Wide Survey of Gut Fungi (Harpellales) Reveals the First Horizontally Transferred Ubiquitin Gene from a Mosquito Host.</title>
        <authorList>
            <person name="Wang Y."/>
            <person name="White M.M."/>
            <person name="Kvist S."/>
            <person name="Moncalvo J.M."/>
        </authorList>
    </citation>
    <scope>NUCLEOTIDE SEQUENCE [LARGE SCALE GENOMIC DNA]</scope>
    <source>
        <strain evidence="10 11">ALG-7-W6</strain>
    </source>
</reference>
<comment type="similarity">
    <text evidence="2">Belongs to the ERGIC family.</text>
</comment>
<feature type="transmembrane region" description="Helical" evidence="7">
    <location>
        <begin position="260"/>
        <end position="282"/>
    </location>
</feature>